<evidence type="ECO:0000313" key="2">
    <source>
        <dbReference type="EMBL" id="GHW00340.1"/>
    </source>
</evidence>
<reference evidence="3" key="1">
    <citation type="submission" date="2021-01" db="EMBL/GenBank/DDBJ databases">
        <title>Draft genome sequence of Nasalis larvatus strain YZ03.</title>
        <authorList>
            <person name="Suzuki-Hashido N."/>
            <person name="Tsuchida S."/>
            <person name="Hayakawa T."/>
        </authorList>
    </citation>
    <scope>NUCLEOTIDE SEQUENCE [LARGE SCALE GENOMIC DNA]</scope>
    <source>
        <strain evidence="3">YZ03</strain>
    </source>
</reference>
<dbReference type="EMBL" id="BOCI01000013">
    <property type="protein sequence ID" value="GHW00340.1"/>
    <property type="molecule type" value="Genomic_DNA"/>
</dbReference>
<evidence type="ECO:0008006" key="4">
    <source>
        <dbReference type="Google" id="ProtNLM"/>
    </source>
</evidence>
<dbReference type="Proteomes" id="UP000616547">
    <property type="component" value="Unassembled WGS sequence"/>
</dbReference>
<comment type="caution">
    <text evidence="2">The sequence shown here is derived from an EMBL/GenBank/DDBJ whole genome shotgun (WGS) entry which is preliminary data.</text>
</comment>
<accession>A0ABQ3W4P8</accession>
<feature type="chain" id="PRO_5047243261" description="Deacetylase PdaC domain-containing protein" evidence="1">
    <location>
        <begin position="20"/>
        <end position="219"/>
    </location>
</feature>
<evidence type="ECO:0000256" key="1">
    <source>
        <dbReference type="SAM" id="SignalP"/>
    </source>
</evidence>
<protein>
    <recommendedName>
        <fullName evidence="4">Deacetylase PdaC domain-containing protein</fullName>
    </recommendedName>
</protein>
<keyword evidence="3" id="KW-1185">Reference proteome</keyword>
<keyword evidence="1" id="KW-0732">Signal</keyword>
<evidence type="ECO:0000313" key="3">
    <source>
        <dbReference type="Proteomes" id="UP000616547"/>
    </source>
</evidence>
<dbReference type="Gene3D" id="3.30.565.40">
    <property type="entry name" value="Fervidobacterium nodosum Rt17-B1 like"/>
    <property type="match status" value="1"/>
</dbReference>
<organism evidence="2 3">
    <name type="scientific">Lactobacillus nasalidis</name>
    <dbReference type="NCBI Taxonomy" id="2797258"/>
    <lineage>
        <taxon>Bacteria</taxon>
        <taxon>Bacillati</taxon>
        <taxon>Bacillota</taxon>
        <taxon>Bacilli</taxon>
        <taxon>Lactobacillales</taxon>
        <taxon>Lactobacillaceae</taxon>
        <taxon>Lactobacillus</taxon>
    </lineage>
</organism>
<gene>
    <name evidence="2" type="ORF">lacNasYZ03_00270</name>
</gene>
<name>A0ABQ3W4P8_9LACO</name>
<sequence length="219" mass="24519">MKKLIVASALAFTTLAGMATSPKVQASSSAKYSIKQYKSTKKYGRGSVTFSYQLPQLKGKSAAIKKINKDLRNAYMDKAKYKNALFADAKTSILEDGHAYPFKDITKANVTYNSKNVISIRWTYYYRNAFTSDFIIGGWTYSLKTGKKLNIFDASQGSKKYIKTRLYNAALKFGATKSELSDYKASKVGFFIKRGKVYAYPSILVSTAAKSIVFNSRYK</sequence>
<feature type="signal peptide" evidence="1">
    <location>
        <begin position="1"/>
        <end position="19"/>
    </location>
</feature>
<dbReference type="RefSeq" id="WP_201331796.1">
    <property type="nucleotide sequence ID" value="NZ_BOCG01000715.1"/>
</dbReference>
<proteinExistence type="predicted"/>